<feature type="domain" description="HIT" evidence="3">
    <location>
        <begin position="4"/>
        <end position="109"/>
    </location>
</feature>
<dbReference type="GO" id="GO:0009117">
    <property type="term" value="P:nucleotide metabolic process"/>
    <property type="evidence" value="ECO:0007669"/>
    <property type="project" value="TreeGrafter"/>
</dbReference>
<keyword evidence="5" id="KW-1185">Reference proteome</keyword>
<dbReference type="InterPro" id="IPR036265">
    <property type="entry name" value="HIT-like_sf"/>
</dbReference>
<dbReference type="RefSeq" id="WP_104848834.1">
    <property type="nucleotide sequence ID" value="NZ_PKOZ01000003.1"/>
</dbReference>
<name>A0A2S7N108_9BACI</name>
<comment type="caution">
    <text evidence="4">The sequence shown here is derived from an EMBL/GenBank/DDBJ whole genome shotgun (WGS) entry which is preliminary data.</text>
</comment>
<feature type="short sequence motif" description="Histidine triad motif" evidence="2">
    <location>
        <begin position="94"/>
        <end position="98"/>
    </location>
</feature>
<evidence type="ECO:0000256" key="1">
    <source>
        <dbReference type="PIRSR" id="PIRSR601310-1"/>
    </source>
</evidence>
<organism evidence="4 5">
    <name type="scientific">Pradoshia eiseniae</name>
    <dbReference type="NCBI Taxonomy" id="2064768"/>
    <lineage>
        <taxon>Bacteria</taxon>
        <taxon>Bacillati</taxon>
        <taxon>Bacillota</taxon>
        <taxon>Bacilli</taxon>
        <taxon>Bacillales</taxon>
        <taxon>Bacillaceae</taxon>
        <taxon>Pradoshia</taxon>
    </lineage>
</organism>
<evidence type="ECO:0000259" key="3">
    <source>
        <dbReference type="PROSITE" id="PS51084"/>
    </source>
</evidence>
<dbReference type="Proteomes" id="UP000239663">
    <property type="component" value="Unassembled WGS sequence"/>
</dbReference>
<dbReference type="AlphaFoldDB" id="A0A2S7N108"/>
<dbReference type="PRINTS" id="PR00332">
    <property type="entry name" value="HISTRIAD"/>
</dbReference>
<dbReference type="PROSITE" id="PS51084">
    <property type="entry name" value="HIT_2"/>
    <property type="match status" value="1"/>
</dbReference>
<sequence length="139" mass="16074">MICFGCQLANQQEPVHVVWENEDVCCILDHAPFNEGHVLVMPKKHIRYFDEMDKRTASSVMEAAGIVSRALKEVFHPDGITVCQNGGIFDELTHFHLHIIPRYEGQNFADFYVEDEENQCLEAHQLQETKRKLTRVMES</sequence>
<accession>A0A2S7N108</accession>
<dbReference type="Gene3D" id="3.30.428.10">
    <property type="entry name" value="HIT-like"/>
    <property type="match status" value="1"/>
</dbReference>
<evidence type="ECO:0000313" key="5">
    <source>
        <dbReference type="Proteomes" id="UP000239663"/>
    </source>
</evidence>
<dbReference type="PANTHER" id="PTHR46648">
    <property type="entry name" value="HIT FAMILY PROTEIN 1"/>
    <property type="match status" value="1"/>
</dbReference>
<gene>
    <name evidence="4" type="ORF">CYL18_07285</name>
</gene>
<dbReference type="Pfam" id="PF01230">
    <property type="entry name" value="HIT"/>
    <property type="match status" value="1"/>
</dbReference>
<dbReference type="SUPFAM" id="SSF54197">
    <property type="entry name" value="HIT-like"/>
    <property type="match status" value="1"/>
</dbReference>
<evidence type="ECO:0000313" key="4">
    <source>
        <dbReference type="EMBL" id="PQD95687.1"/>
    </source>
</evidence>
<dbReference type="PANTHER" id="PTHR46648:SF1">
    <property type="entry name" value="ADENOSINE 5'-MONOPHOSPHORAMIDASE HNT1"/>
    <property type="match status" value="1"/>
</dbReference>
<evidence type="ECO:0000256" key="2">
    <source>
        <dbReference type="PROSITE-ProRule" id="PRU00464"/>
    </source>
</evidence>
<protein>
    <submittedName>
        <fullName evidence="4">HIT family protein</fullName>
    </submittedName>
</protein>
<dbReference type="InterPro" id="IPR001310">
    <property type="entry name" value="Histidine_triad_HIT"/>
</dbReference>
<dbReference type="InterPro" id="IPR011146">
    <property type="entry name" value="HIT-like"/>
</dbReference>
<feature type="active site" description="Tele-AMP-histidine intermediate" evidence="1">
    <location>
        <position position="98"/>
    </location>
</feature>
<reference evidence="4 5" key="1">
    <citation type="submission" date="2017-12" db="EMBL/GenBank/DDBJ databases">
        <title>Taxonomic description and draft genome of Pradoshia cofamensis Gen. nov., sp. nov., a thermotolerant bacillale isolated from anterior gut of earthworm Eisenia fetida.</title>
        <authorList>
            <person name="Saha T."/>
            <person name="Chakraborty R."/>
        </authorList>
    </citation>
    <scope>NUCLEOTIDE SEQUENCE [LARGE SCALE GENOMIC DNA]</scope>
    <source>
        <strain evidence="4 5">EAG3</strain>
    </source>
</reference>
<dbReference type="OrthoDB" id="9784774at2"/>
<proteinExistence type="predicted"/>
<dbReference type="GO" id="GO:0003824">
    <property type="term" value="F:catalytic activity"/>
    <property type="evidence" value="ECO:0007669"/>
    <property type="project" value="InterPro"/>
</dbReference>
<dbReference type="EMBL" id="PKOZ01000003">
    <property type="protein sequence ID" value="PQD95687.1"/>
    <property type="molecule type" value="Genomic_DNA"/>
</dbReference>